<feature type="coiled-coil region" evidence="1">
    <location>
        <begin position="2338"/>
        <end position="2487"/>
    </location>
</feature>
<gene>
    <name evidence="4" type="ORF">V1478_012266</name>
</gene>
<feature type="compositionally biased region" description="Basic and acidic residues" evidence="2">
    <location>
        <begin position="3477"/>
        <end position="3489"/>
    </location>
</feature>
<feature type="coiled-coil region" evidence="1">
    <location>
        <begin position="1850"/>
        <end position="1999"/>
    </location>
</feature>
<feature type="coiled-coil region" evidence="1">
    <location>
        <begin position="2177"/>
        <end position="2241"/>
    </location>
</feature>
<reference evidence="4 5" key="1">
    <citation type="journal article" date="2024" name="Ann. Entomol. Soc. Am.">
        <title>Genomic analyses of the southern and eastern yellowjacket wasps (Hymenoptera: Vespidae) reveal evolutionary signatures of social life.</title>
        <authorList>
            <person name="Catto M.A."/>
            <person name="Caine P.B."/>
            <person name="Orr S.E."/>
            <person name="Hunt B.G."/>
            <person name="Goodisman M.A.D."/>
        </authorList>
    </citation>
    <scope>NUCLEOTIDE SEQUENCE [LARGE SCALE GENOMIC DNA]</scope>
    <source>
        <strain evidence="4">233</strain>
        <tissue evidence="4">Head and thorax</tissue>
    </source>
</reference>
<evidence type="ECO:0000256" key="1">
    <source>
        <dbReference type="SAM" id="Coils"/>
    </source>
</evidence>
<feature type="coiled-coil region" evidence="1">
    <location>
        <begin position="3026"/>
        <end position="3151"/>
    </location>
</feature>
<feature type="signal peptide" evidence="3">
    <location>
        <begin position="1"/>
        <end position="18"/>
    </location>
</feature>
<feature type="region of interest" description="Disordered" evidence="2">
    <location>
        <begin position="79"/>
        <end position="99"/>
    </location>
</feature>
<feature type="coiled-coil region" evidence="1">
    <location>
        <begin position="3177"/>
        <end position="3388"/>
    </location>
</feature>
<feature type="chain" id="PRO_5044891394" evidence="3">
    <location>
        <begin position="19"/>
        <end position="3662"/>
    </location>
</feature>
<feature type="region of interest" description="Disordered" evidence="2">
    <location>
        <begin position="799"/>
        <end position="820"/>
    </location>
</feature>
<feature type="region of interest" description="Disordered" evidence="2">
    <location>
        <begin position="2267"/>
        <end position="2305"/>
    </location>
</feature>
<dbReference type="Proteomes" id="UP001607302">
    <property type="component" value="Unassembled WGS sequence"/>
</dbReference>
<dbReference type="PANTHER" id="PTHR19327:SF0">
    <property type="entry name" value="GOLGIN SUBFAMILY A MEMBER 4"/>
    <property type="match status" value="1"/>
</dbReference>
<evidence type="ECO:0000313" key="5">
    <source>
        <dbReference type="Proteomes" id="UP001607302"/>
    </source>
</evidence>
<feature type="coiled-coil region" evidence="1">
    <location>
        <begin position="1774"/>
        <end position="1808"/>
    </location>
</feature>
<keyword evidence="1" id="KW-0175">Coiled coil</keyword>
<feature type="coiled-coil region" evidence="1">
    <location>
        <begin position="2691"/>
        <end position="2928"/>
    </location>
</feature>
<dbReference type="EMBL" id="JAUDFV010000152">
    <property type="protein sequence ID" value="KAL2718390.1"/>
    <property type="molecule type" value="Genomic_DNA"/>
</dbReference>
<keyword evidence="3" id="KW-0732">Signal</keyword>
<evidence type="ECO:0000256" key="2">
    <source>
        <dbReference type="SAM" id="MobiDB-lite"/>
    </source>
</evidence>
<accession>A0ABD2AEY0</accession>
<keyword evidence="5" id="KW-1185">Reference proteome</keyword>
<feature type="coiled-coil region" evidence="1">
    <location>
        <begin position="2967"/>
        <end position="3001"/>
    </location>
</feature>
<evidence type="ECO:0000313" key="4">
    <source>
        <dbReference type="EMBL" id="KAL2718390.1"/>
    </source>
</evidence>
<feature type="coiled-coil region" evidence="1">
    <location>
        <begin position="827"/>
        <end position="1053"/>
    </location>
</feature>
<evidence type="ECO:0000256" key="3">
    <source>
        <dbReference type="SAM" id="SignalP"/>
    </source>
</evidence>
<feature type="coiled-coil region" evidence="1">
    <location>
        <begin position="2050"/>
        <end position="2123"/>
    </location>
</feature>
<proteinExistence type="predicted"/>
<dbReference type="PANTHER" id="PTHR19327">
    <property type="entry name" value="GOLGIN"/>
    <property type="match status" value="1"/>
</dbReference>
<feature type="coiled-coil region" evidence="1">
    <location>
        <begin position="2520"/>
        <end position="2666"/>
    </location>
</feature>
<comment type="caution">
    <text evidence="4">The sequence shown here is derived from an EMBL/GenBank/DDBJ whole genome shotgun (WGS) entry which is preliminary data.</text>
</comment>
<feature type="region of interest" description="Disordered" evidence="2">
    <location>
        <begin position="1553"/>
        <end position="1580"/>
    </location>
</feature>
<organism evidence="4 5">
    <name type="scientific">Vespula squamosa</name>
    <name type="common">Southern yellow jacket</name>
    <name type="synonym">Wasp</name>
    <dbReference type="NCBI Taxonomy" id="30214"/>
    <lineage>
        <taxon>Eukaryota</taxon>
        <taxon>Metazoa</taxon>
        <taxon>Ecdysozoa</taxon>
        <taxon>Arthropoda</taxon>
        <taxon>Hexapoda</taxon>
        <taxon>Insecta</taxon>
        <taxon>Pterygota</taxon>
        <taxon>Neoptera</taxon>
        <taxon>Endopterygota</taxon>
        <taxon>Hymenoptera</taxon>
        <taxon>Apocrita</taxon>
        <taxon>Aculeata</taxon>
        <taxon>Vespoidea</taxon>
        <taxon>Vespidae</taxon>
        <taxon>Vespinae</taxon>
        <taxon>Vespula</taxon>
    </lineage>
</organism>
<feature type="compositionally biased region" description="Polar residues" evidence="2">
    <location>
        <begin position="2272"/>
        <end position="2300"/>
    </location>
</feature>
<sequence length="3662" mass="427030">MKCFMILLFAQFIMWGEFEEPPGTMEEGPPETLEAKETCKQNKNQLESLKEIMLKNKQSLKKKEEEVQEYASRLSKIKSRTKLSKRSKEGASTSRDLEQTEIDTSIKDISQATTPKAKSSLLQRMLVENRKVFEQRNKEITETKRAVEEKVEAIRQQMDEKDLAMMELQKDQTVTPEMVIPMPESTYIQEKDNKIIELNNKISELEAVIIDLQENLKEKDSVIDSKTKAITLMSADLSKKGKTTLDTLEDTKDEMRTMQEHFILLESSLKQKNDNLLQQLHERDDTISELDGTIKRYENELVEQKLAQIANSDSFRSTLDTLTDTKSAMKSMQENFILMESSLKMKNDNLLQQLQDYEIKLAEANEKIFQLESGKGIVRTPSVEDLQYNLNKLKENNRQLQDEKYELQKSIADMQNNIIASKSMHGNGAIMEKDNRIAELENLIEELKSSNDLLEEESKTELQKQLAELSVKNEDYSNRIMELEKLVHNLEVEKNDIASQLPSELSVQKENEKIQKLTKELDESNRNMIKMKAQHKSKIKGLQKQLENFKMVSDTNAELVKLGNQVALLEEEKGNLQLSLVDFDELKASAGDWQERIADLESRVSMQTDEIQKNIDAIAMLENQKLDLIQELHSVKQKISGLEAEVADAENHRVTAEMKVVDLEEQLESMHKITENKLEMSPNVNELLQKIETLQQENTELSSKLTKLEEKGTSDAGSTESFETIHEVDKNELLKKIEDLTQRNDELTVKLAKLEERNSSHAGSTESFEAINDIDKNELLKKIDQLTQENNDLIVKLSRNDEKGSSDTGSTESFERIPEHNESTAKIELLTQENNDLVIKMTKLEEKLLHLEKSHSEIIESHDILQIRKNELDMQNESLLHANNDLSTELTKLKLQISDMEEENTNFQERIKALTTENNDLVIQCTKLEERLSVIQEKHSNNTQRMERYVDNKDQMDALLLEKNNLEKELTILQEKLVEQTNNITLHEIETNDTKLRMNKLLEENHEIITKMQQLEEINQHLVNDLNKTTQEKEELRNKIEFTDEHGKRKEEEKEISAEKLVGLQEPVEEPDSNQPTNVSAVLQDESVIIASLEKEIKHCKELIMEQTNLIEEMKLKLSSKEEELEIKTKQILDREASEKEREILGNELKEMSETIEEWKFKYANLEEKMNALEVSKISIENGFSMLQEENKQLIEKIEQKDIAKNILKEELESTIVTLESSLEKERIGISMKEDEIVNLKEMLESKNQELHNKYLQIQNEMIAIDNLQDQLNSYKIDIQQKDLRIASISQELEKANDALRLKEDEAYSLEKKNSELYEKLRESIPRKEYDKLLEELRDNEILVNSMQNKIDERMKEKNELLAQFESISQQNQDIQYQLVEKHDELKNVLMVKDELDARLNEMERIKTDAENRIMDLTNFSQNNLKFVDELKSELKDANKMMEQLKVKHVQDIEMHNQRFEDTIEELNAKIQECESLKTELLEKEKLISQNLSEERITLEAKVANLEQELVDSENKKQAQLEKMKKIVATLKRKTAMCQEFEARIAELEERWTSEKDEKEAKNKKNQEVESSMRDKDNKIADLEEKLSKAKNETTDSLEHVERLTNEVAIMKDKMFLLVNQISELEDEIDKLHGRITQYSTEIETEKLAKQSIIEEYESYKKDILQKYDQQQLILEETKENARELSVRMQVMETEYVEHLGLIKHLQAENGLLMSKQIQINEKLENTEKESEDRRLLIEELQKKIVSSVDMVTQTSEDELRQDTRPIAQQCDHCEQCQTIVQALEAKLQEREAEIENLDNELANSIGNFVQMRESLRFSDMMNQSGMRNRTMEDPYNDLLYQYNTLLANNEEIKAKLEYMVKENEEIIEKSKTLETLNATLQEKILATDKGVMQDEKYNDLLKKYNEREKELQDLQEKMEAIENGMKRSVETLQSEITLLKSEKEELLEKYKLLNDQKEALEHELEHLKIESNENNRRLIELQSELDKFNQKNTMIEETANLTATKSSNLDDIIPEEKYTVPQLFDASKIFGPQYNVDEQKETAKLQDLVNNKDMECLALKKEIDSLQKQMNEDKAQMLLSRNAYEEELKVSQERSQTMQIEIDNLQRVIEDKVKQIGLLNDEMNNVHSRMQSQFNQQENLNMQIQELRIAKDNEIQSLQVELNTTKDILTSLSVQCDEQSNLINMYKLQISNLEQETRESINNDSTLDLQRRLTEITKEKDTLQLQMNDLAQSLAELKQQNIILEGVKEKKLVEGVIQDLETTSKNENELQKATSESSELTGIQTSAPVTEQSTNLSVDDSNEKFNTDEDTWGWNADDVQVADDHHYTQLSIIPSIEIQLRTKIDEMEKKLEDLEEEKVKLIEENKASQIRSGKMVKKLKEYKVQIEHLQQQLKSQKSMTGLCELDSAIEEELRSQITELEKNLKELNEEHKNMIIERENLLKRIDVIVSANERYMETKERQDMDIEVLRLENKDLTNKIKSLEAIFSEENVTSEVELSSLESGRSVKKLPKKVTEDGTSDVQKLCDKYKEELEMLRDDIEALITENEQLQHYLEEQKSRISTLEGKLIAGEKENQELSKVRERKDELQGLLEKLEEEKETSKKQFEERLSEISKETIQMEERIKEMSQRLEQSETKTNELQKREENILEEKSKMEEKLHEAKITEEKLFAVSESLTEVTELLNVRVQEVADLKQELQKQYVGRQDAEEKLQENIQSLTQELKEKKQELDDLRGAFSVKESELIQQKSVETVSFLVSEATQELVQKHAIDIEERNKEIRDLRDKLNALQITTDEYVSELTKRSTQEETVASLSLNLQDKVTLLETVKAELLNAKEEFQQRQLQWDKESQKYSLDTERYLSTIAQLEDRLRESENVSKKLQEQIANLSLFEQEIANLQGALSEKEFVLSKFREELERYKVLLNDKDAETKELRIGLKHFDETKKDLRDSAGEIIRLTSEFEKMRISLEEAKGALREKESLLKMVEEKLREKQTELDRLSSIDSIQNQQSSNTVDGLPLFRMGNDNEEMLRSTIEKIKVQLEDKQQEIEHLKYIIEDNTYPKIIQDMQDSINFLYNEKADLENALEVAKKNLLEKQNQMESLIQRLDAREKEESTLLARERDKRSIQDQEEIVRLQNELHAKEQEINELKYVIAEKDSQLSQANFDPTSDDYELRENLQSLTAELYAKEQEIRQLKLSIDELQNEISRLKTFEMVSKETRDMIERLTSEKEAIRLESEELLERKLVEKESEIDAIKQRLSMENEELLGKLRSRDQDVENLKKQLETWSMEWDEALRHKNEELQKANLNLQEKEKFISEFTFTKEAEIRNLTIQVNEKNIRIEELIELSEKDEKELAELRQYVEGKEVEIRELTNRLEGKVKEYEMIQRALKKDFNVGEAQKIHEGQEIEKTTSNTSDILEEKEDSKYSNELDLALYMLHQRDVRCEELTHELMQLLEERDTLQLRLSNAIRINEELRKISSSDSSPKKDAPASSETTDEPLVEHPSPSKSEGPVEIAKEAIDAPIEEDKAALSLKQCSTSFEECVLRTRCTRRCPCPDFIAGNVRSLVQASFPFRLSQLHTVGHAKDVRLRDERELRHTQQMSLLAHKDVLSTLPPEAAAKLVNANYTLCTTRRSESVERSFKLAMGKEHTEGDAHVMNEQRE</sequence>
<feature type="region of interest" description="Disordered" evidence="2">
    <location>
        <begin position="3477"/>
        <end position="3513"/>
    </location>
</feature>
<feature type="coiled-coil region" evidence="1">
    <location>
        <begin position="3444"/>
        <end position="3471"/>
    </location>
</feature>
<name>A0ABD2AEY0_VESSQ</name>
<feature type="coiled-coil region" evidence="1">
    <location>
        <begin position="130"/>
        <end position="222"/>
    </location>
</feature>
<protein>
    <submittedName>
        <fullName evidence="4">Golgin subfamily B member 1-like isoform X2</fullName>
    </submittedName>
</protein>